<dbReference type="InterPro" id="IPR036187">
    <property type="entry name" value="DNA_mismatch_repair_MutS_sf"/>
</dbReference>
<sequence length="864" mass="95825">MAELTPMMKQYFEIKEKCRDYILFYRLGDFYEMFFDDAILVSRELELTLTGRDCGQEERAPMCGVPYHASESYIGRLVRKGYKVAICEQVEDPKTTKGLVKRDIVRMVTPGTVIEASMLDERRNNFLCCLFTEGAAGGVCFADISTGEVYATSTTTAGELLSEVGRFLPSETLLGGDAVTDASLQGFLKERVDSIFSPLDAQAFDAEQAYALVETHFGAQAIEANGLGENGIVVRVLGGLLHYLEETQKASLGGLNTLNVYQQGQYMELDLTARRNLELCETMRTKEKKGSLLWVIDRTKTAMGSRMIRQWLEKPLLNPLHIRKRQQAIGALCDDPVLHSNLTDELDQLFDIERLIGRVVYGTANCRDLRAMQTSLERLPLIKQLLSELDKIPLVHELNERIDPLTDICELIGSAIVDEPPVSVREGGLIRPGFRPEVDDLRGLASGGKGKIAEIEQREREATGIKGLKIGYNRVFGYYLEVTKTNLDAVPEHYIRKQTLANCERYITEELKQLEGQVLGAQERLTALEYELFCEVREHVAAQVHRIQRTAHALSNIDVLAALSDLAANEHYVCPEVDFSGRIDIKDGRHPVVEKMLRGGLFIPNDTLLDQDDNRVAVITGPNMTGKSTYMRQVALITILAQMGSFVPAASARIGIVDRIFTRVGASDDLASGQSTFMVEMSEVADILRGATRNSLLILDEIGRGTSTYDGMSIARAVVEYVADKKRIGARALFATHYHELTALEDLVDGIKNYNIAVKKRGDNITFLRKIVRGGADDSYGIEVAGLAGVPNPVIKRAKRILADLESNTPKVEVHAVADSEPAQVSLMDLGTNAVADRLRSMQIETMTPIEAMTALYELKQMLS</sequence>
<dbReference type="SUPFAM" id="SSF52540">
    <property type="entry name" value="P-loop containing nucleoside triphosphate hydrolases"/>
    <property type="match status" value="1"/>
</dbReference>
<evidence type="ECO:0000256" key="5">
    <source>
        <dbReference type="ARBA" id="ARBA00022840"/>
    </source>
</evidence>
<dbReference type="InterPro" id="IPR007696">
    <property type="entry name" value="DNA_mismatch_repair_MutS_core"/>
</dbReference>
<feature type="binding site" evidence="9">
    <location>
        <begin position="621"/>
        <end position="628"/>
    </location>
    <ligand>
        <name>ATP</name>
        <dbReference type="ChEBI" id="CHEBI:30616"/>
    </ligand>
</feature>
<dbReference type="GO" id="GO:0140664">
    <property type="term" value="F:ATP-dependent DNA damage sensor activity"/>
    <property type="evidence" value="ECO:0007669"/>
    <property type="project" value="InterPro"/>
</dbReference>
<dbReference type="AlphaFoldDB" id="A0A1Y4LD79"/>
<dbReference type="PANTHER" id="PTHR11361:SF34">
    <property type="entry name" value="DNA MISMATCH REPAIR PROTEIN MSH1, MITOCHONDRIAL"/>
    <property type="match status" value="1"/>
</dbReference>
<dbReference type="NCBIfam" id="TIGR01070">
    <property type="entry name" value="mutS1"/>
    <property type="match status" value="1"/>
</dbReference>
<dbReference type="Pfam" id="PF05192">
    <property type="entry name" value="MutS_III"/>
    <property type="match status" value="1"/>
</dbReference>
<dbReference type="SMART" id="SM00533">
    <property type="entry name" value="MUTSd"/>
    <property type="match status" value="1"/>
</dbReference>
<accession>A0A1Y4LD79</accession>
<dbReference type="NCBIfam" id="NF003810">
    <property type="entry name" value="PRK05399.1"/>
    <property type="match status" value="1"/>
</dbReference>
<dbReference type="GO" id="GO:0030983">
    <property type="term" value="F:mismatched DNA binding"/>
    <property type="evidence" value="ECO:0007669"/>
    <property type="project" value="InterPro"/>
</dbReference>
<dbReference type="SUPFAM" id="SSF53150">
    <property type="entry name" value="DNA repair protein MutS, domain II"/>
    <property type="match status" value="1"/>
</dbReference>
<dbReference type="InterPro" id="IPR000432">
    <property type="entry name" value="DNA_mismatch_repair_MutS_C"/>
</dbReference>
<dbReference type="InterPro" id="IPR016151">
    <property type="entry name" value="DNA_mismatch_repair_MutS_N"/>
</dbReference>
<dbReference type="HAMAP" id="MF_00096">
    <property type="entry name" value="MutS"/>
    <property type="match status" value="1"/>
</dbReference>
<dbReference type="Pfam" id="PF05188">
    <property type="entry name" value="MutS_II"/>
    <property type="match status" value="1"/>
</dbReference>
<dbReference type="Pfam" id="PF00488">
    <property type="entry name" value="MutS_V"/>
    <property type="match status" value="1"/>
</dbReference>
<dbReference type="PROSITE" id="PS00486">
    <property type="entry name" value="DNA_MISMATCH_REPAIR_2"/>
    <property type="match status" value="1"/>
</dbReference>
<dbReference type="InterPro" id="IPR007695">
    <property type="entry name" value="DNA_mismatch_repair_MutS-lik_N"/>
</dbReference>
<dbReference type="Gene3D" id="3.40.50.300">
    <property type="entry name" value="P-loop containing nucleotide triphosphate hydrolases"/>
    <property type="match status" value="1"/>
</dbReference>
<dbReference type="InterPro" id="IPR007861">
    <property type="entry name" value="DNA_mismatch_repair_MutS_clamp"/>
</dbReference>
<dbReference type="GO" id="GO:0006298">
    <property type="term" value="P:mismatch repair"/>
    <property type="evidence" value="ECO:0007669"/>
    <property type="project" value="UniProtKB-UniRule"/>
</dbReference>
<dbReference type="InterPro" id="IPR007860">
    <property type="entry name" value="DNA_mmatch_repair_MutS_con_dom"/>
</dbReference>
<evidence type="ECO:0000256" key="2">
    <source>
        <dbReference type="ARBA" id="ARBA00021982"/>
    </source>
</evidence>
<dbReference type="Pfam" id="PF05190">
    <property type="entry name" value="MutS_IV"/>
    <property type="match status" value="1"/>
</dbReference>
<evidence type="ECO:0000256" key="7">
    <source>
        <dbReference type="ARBA" id="ARBA00023204"/>
    </source>
</evidence>
<dbReference type="SUPFAM" id="SSF55271">
    <property type="entry name" value="DNA repair protein MutS, domain I"/>
    <property type="match status" value="1"/>
</dbReference>
<dbReference type="Gene3D" id="3.40.1170.10">
    <property type="entry name" value="DNA repair protein MutS, domain I"/>
    <property type="match status" value="1"/>
</dbReference>
<evidence type="ECO:0000259" key="11">
    <source>
        <dbReference type="PROSITE" id="PS00486"/>
    </source>
</evidence>
<name>A0A1Y4LD79_9FIRM</name>
<dbReference type="Proteomes" id="UP000195897">
    <property type="component" value="Unassembled WGS sequence"/>
</dbReference>
<comment type="caution">
    <text evidence="12">The sequence shown here is derived from an EMBL/GenBank/DDBJ whole genome shotgun (WGS) entry which is preliminary data.</text>
</comment>
<dbReference type="SMART" id="SM00534">
    <property type="entry name" value="MUTSac"/>
    <property type="match status" value="1"/>
</dbReference>
<comment type="function">
    <text evidence="8 9">This protein is involved in the repair of mismatches in DNA. It is possible that it carries out the mismatch recognition step. This protein has a weak ATPase activity.</text>
</comment>
<evidence type="ECO:0000256" key="3">
    <source>
        <dbReference type="ARBA" id="ARBA00022741"/>
    </source>
</evidence>
<protein>
    <recommendedName>
        <fullName evidence="2 9">DNA mismatch repair protein MutS</fullName>
    </recommendedName>
</protein>
<evidence type="ECO:0000256" key="9">
    <source>
        <dbReference type="HAMAP-Rule" id="MF_00096"/>
    </source>
</evidence>
<evidence type="ECO:0000313" key="13">
    <source>
        <dbReference type="Proteomes" id="UP000195897"/>
    </source>
</evidence>
<dbReference type="FunFam" id="3.40.1170.10:FF:000001">
    <property type="entry name" value="DNA mismatch repair protein MutS"/>
    <property type="match status" value="1"/>
</dbReference>
<evidence type="ECO:0000256" key="10">
    <source>
        <dbReference type="RuleBase" id="RU003756"/>
    </source>
</evidence>
<feature type="domain" description="DNA mismatch repair proteins mutS family" evidence="11">
    <location>
        <begin position="695"/>
        <end position="711"/>
    </location>
</feature>
<dbReference type="CDD" id="cd03284">
    <property type="entry name" value="ABC_MutS1"/>
    <property type="match status" value="1"/>
</dbReference>
<dbReference type="InterPro" id="IPR036678">
    <property type="entry name" value="MutS_con_dom_sf"/>
</dbReference>
<evidence type="ECO:0000256" key="1">
    <source>
        <dbReference type="ARBA" id="ARBA00006271"/>
    </source>
</evidence>
<dbReference type="GO" id="GO:0005829">
    <property type="term" value="C:cytosol"/>
    <property type="evidence" value="ECO:0007669"/>
    <property type="project" value="TreeGrafter"/>
</dbReference>
<dbReference type="InterPro" id="IPR045076">
    <property type="entry name" value="MutS"/>
</dbReference>
<dbReference type="InterPro" id="IPR017261">
    <property type="entry name" value="DNA_mismatch_repair_MutS/MSH"/>
</dbReference>
<dbReference type="EMBL" id="NFKK01000003">
    <property type="protein sequence ID" value="OUP53840.1"/>
    <property type="molecule type" value="Genomic_DNA"/>
</dbReference>
<evidence type="ECO:0000256" key="4">
    <source>
        <dbReference type="ARBA" id="ARBA00022763"/>
    </source>
</evidence>
<dbReference type="PANTHER" id="PTHR11361">
    <property type="entry name" value="DNA MISMATCH REPAIR PROTEIN MUTS FAMILY MEMBER"/>
    <property type="match status" value="1"/>
</dbReference>
<gene>
    <name evidence="9" type="primary">mutS</name>
    <name evidence="12" type="ORF">B5F17_04455</name>
</gene>
<keyword evidence="4 9" id="KW-0227">DNA damage</keyword>
<dbReference type="Gene3D" id="1.10.1420.10">
    <property type="match status" value="2"/>
</dbReference>
<evidence type="ECO:0000256" key="6">
    <source>
        <dbReference type="ARBA" id="ARBA00023125"/>
    </source>
</evidence>
<proteinExistence type="inferred from homology"/>
<keyword evidence="7 9" id="KW-0234">DNA repair</keyword>
<keyword evidence="5 9" id="KW-0067">ATP-binding</keyword>
<keyword evidence="6 9" id="KW-0238">DNA-binding</keyword>
<dbReference type="FunFam" id="1.10.1420.10:FF:000001">
    <property type="entry name" value="DNA mismatch repair protein MutS"/>
    <property type="match status" value="1"/>
</dbReference>
<dbReference type="FunFam" id="3.40.50.300:FF:000870">
    <property type="entry name" value="MutS protein homolog 4"/>
    <property type="match status" value="1"/>
</dbReference>
<evidence type="ECO:0000313" key="12">
    <source>
        <dbReference type="EMBL" id="OUP53840.1"/>
    </source>
</evidence>
<dbReference type="Gene3D" id="3.30.420.110">
    <property type="entry name" value="MutS, connector domain"/>
    <property type="match status" value="1"/>
</dbReference>
<keyword evidence="3 9" id="KW-0547">Nucleotide-binding</keyword>
<evidence type="ECO:0000256" key="8">
    <source>
        <dbReference type="ARBA" id="ARBA00024647"/>
    </source>
</evidence>
<organism evidence="12 13">
    <name type="scientific">Butyricicoccus pullicaecorum</name>
    <dbReference type="NCBI Taxonomy" id="501571"/>
    <lineage>
        <taxon>Bacteria</taxon>
        <taxon>Bacillati</taxon>
        <taxon>Bacillota</taxon>
        <taxon>Clostridia</taxon>
        <taxon>Eubacteriales</taxon>
        <taxon>Butyricicoccaceae</taxon>
        <taxon>Butyricicoccus</taxon>
    </lineage>
</organism>
<dbReference type="RefSeq" id="WP_087371245.1">
    <property type="nucleotide sequence ID" value="NZ_NFKK01000003.1"/>
</dbReference>
<comment type="similarity">
    <text evidence="1 9 10">Belongs to the DNA mismatch repair MutS family.</text>
</comment>
<reference evidence="13" key="1">
    <citation type="submission" date="2017-04" db="EMBL/GenBank/DDBJ databases">
        <title>Function of individual gut microbiota members based on whole genome sequencing of pure cultures obtained from chicken caecum.</title>
        <authorList>
            <person name="Medvecky M."/>
            <person name="Cejkova D."/>
            <person name="Polansky O."/>
            <person name="Karasova D."/>
            <person name="Kubasova T."/>
            <person name="Cizek A."/>
            <person name="Rychlik I."/>
        </authorList>
    </citation>
    <scope>NUCLEOTIDE SEQUENCE [LARGE SCALE GENOMIC DNA]</scope>
    <source>
        <strain evidence="13">An180</strain>
    </source>
</reference>
<dbReference type="InterPro" id="IPR027417">
    <property type="entry name" value="P-loop_NTPase"/>
</dbReference>
<dbReference type="PIRSF" id="PIRSF037677">
    <property type="entry name" value="DNA_mis_repair_Msh6"/>
    <property type="match status" value="1"/>
</dbReference>
<dbReference type="GO" id="GO:0005524">
    <property type="term" value="F:ATP binding"/>
    <property type="evidence" value="ECO:0007669"/>
    <property type="project" value="UniProtKB-UniRule"/>
</dbReference>
<dbReference type="InterPro" id="IPR005748">
    <property type="entry name" value="DNA_mismatch_repair_MutS"/>
</dbReference>
<dbReference type="GO" id="GO:0003684">
    <property type="term" value="F:damaged DNA binding"/>
    <property type="evidence" value="ECO:0007669"/>
    <property type="project" value="UniProtKB-UniRule"/>
</dbReference>
<dbReference type="SUPFAM" id="SSF48334">
    <property type="entry name" value="DNA repair protein MutS, domain III"/>
    <property type="match status" value="1"/>
</dbReference>
<dbReference type="Pfam" id="PF01624">
    <property type="entry name" value="MutS_I"/>
    <property type="match status" value="1"/>
</dbReference>